<dbReference type="AlphaFoldDB" id="A0A645J5S6"/>
<gene>
    <name evidence="1" type="ORF">SDC9_206793</name>
</gene>
<proteinExistence type="predicted"/>
<comment type="caution">
    <text evidence="1">The sequence shown here is derived from an EMBL/GenBank/DDBJ whole genome shotgun (WGS) entry which is preliminary data.</text>
</comment>
<reference evidence="1" key="1">
    <citation type="submission" date="2019-08" db="EMBL/GenBank/DDBJ databases">
        <authorList>
            <person name="Kucharzyk K."/>
            <person name="Murdoch R.W."/>
            <person name="Higgins S."/>
            <person name="Loffler F."/>
        </authorList>
    </citation>
    <scope>NUCLEOTIDE SEQUENCE</scope>
</reference>
<dbReference type="EMBL" id="VSSQ01132631">
    <property type="protein sequence ID" value="MPN59075.1"/>
    <property type="molecule type" value="Genomic_DNA"/>
</dbReference>
<name>A0A645J5S6_9ZZZZ</name>
<organism evidence="1">
    <name type="scientific">bioreactor metagenome</name>
    <dbReference type="NCBI Taxonomy" id="1076179"/>
    <lineage>
        <taxon>unclassified sequences</taxon>
        <taxon>metagenomes</taxon>
        <taxon>ecological metagenomes</taxon>
    </lineage>
</organism>
<protein>
    <submittedName>
        <fullName evidence="1">Uncharacterized protein</fullName>
    </submittedName>
</protein>
<accession>A0A645J5S6</accession>
<sequence length="88" mass="9750">MPTIAMTLAGMLRIGTIEQKVILPRMNEFELVSFRSDTSRFSVMTSSSVSQFISAADTSFTRRSTAFLKAESSTYESLSDAKKESIIL</sequence>
<evidence type="ECO:0000313" key="1">
    <source>
        <dbReference type="EMBL" id="MPN59075.1"/>
    </source>
</evidence>